<dbReference type="GO" id="GO:0003676">
    <property type="term" value="F:nucleic acid binding"/>
    <property type="evidence" value="ECO:0007669"/>
    <property type="project" value="InterPro"/>
</dbReference>
<dbReference type="PROSITE" id="PS00092">
    <property type="entry name" value="N6_MTASE"/>
    <property type="match status" value="1"/>
</dbReference>
<evidence type="ECO:0000256" key="4">
    <source>
        <dbReference type="ARBA" id="ARBA00022679"/>
    </source>
</evidence>
<keyword evidence="1" id="KW-0963">Cytoplasm</keyword>
<feature type="domain" description="Methyltransferase small" evidence="6">
    <location>
        <begin position="188"/>
        <end position="332"/>
    </location>
</feature>
<evidence type="ECO:0000313" key="8">
    <source>
        <dbReference type="Proteomes" id="UP000318017"/>
    </source>
</evidence>
<organism evidence="7 8">
    <name type="scientific">Aureliella helgolandensis</name>
    <dbReference type="NCBI Taxonomy" id="2527968"/>
    <lineage>
        <taxon>Bacteria</taxon>
        <taxon>Pseudomonadati</taxon>
        <taxon>Planctomycetota</taxon>
        <taxon>Planctomycetia</taxon>
        <taxon>Pirellulales</taxon>
        <taxon>Pirellulaceae</taxon>
        <taxon>Aureliella</taxon>
    </lineage>
</organism>
<dbReference type="Pfam" id="PF05175">
    <property type="entry name" value="MTS"/>
    <property type="match status" value="1"/>
</dbReference>
<evidence type="ECO:0000256" key="5">
    <source>
        <dbReference type="ARBA" id="ARBA00022691"/>
    </source>
</evidence>
<dbReference type="InterPro" id="IPR007848">
    <property type="entry name" value="Small_mtfrase_dom"/>
</dbReference>
<dbReference type="PRINTS" id="PR00507">
    <property type="entry name" value="N12N6MTFRASE"/>
</dbReference>
<evidence type="ECO:0000259" key="6">
    <source>
        <dbReference type="Pfam" id="PF05175"/>
    </source>
</evidence>
<evidence type="ECO:0000256" key="2">
    <source>
        <dbReference type="ARBA" id="ARBA00022552"/>
    </source>
</evidence>
<dbReference type="GO" id="GO:0008757">
    <property type="term" value="F:S-adenosylmethionine-dependent methyltransferase activity"/>
    <property type="evidence" value="ECO:0007669"/>
    <property type="project" value="InterPro"/>
</dbReference>
<dbReference type="KEGG" id="ahel:Q31a_05610"/>
<dbReference type="PANTHER" id="PTHR47816:SF4">
    <property type="entry name" value="RIBOSOMAL RNA SMALL SUBUNIT METHYLTRANSFERASE C"/>
    <property type="match status" value="1"/>
</dbReference>
<dbReference type="InterPro" id="IPR029063">
    <property type="entry name" value="SAM-dependent_MTases_sf"/>
</dbReference>
<keyword evidence="3 7" id="KW-0489">Methyltransferase</keyword>
<dbReference type="InterPro" id="IPR046977">
    <property type="entry name" value="RsmC/RlmG"/>
</dbReference>
<dbReference type="RefSeq" id="WP_145073571.1">
    <property type="nucleotide sequence ID" value="NZ_CP036298.1"/>
</dbReference>
<keyword evidence="4 7" id="KW-0808">Transferase</keyword>
<dbReference type="InterPro" id="IPR002052">
    <property type="entry name" value="DNA_methylase_N6_adenine_CS"/>
</dbReference>
<name>A0A518G0Z3_9BACT</name>
<dbReference type="SUPFAM" id="SSF53335">
    <property type="entry name" value="S-adenosyl-L-methionine-dependent methyltransferases"/>
    <property type="match status" value="1"/>
</dbReference>
<dbReference type="GO" id="GO:0008170">
    <property type="term" value="F:N-methyltransferase activity"/>
    <property type="evidence" value="ECO:0007669"/>
    <property type="project" value="UniProtKB-ARBA"/>
</dbReference>
<dbReference type="GO" id="GO:0032259">
    <property type="term" value="P:methylation"/>
    <property type="evidence" value="ECO:0007669"/>
    <property type="project" value="UniProtKB-KW"/>
</dbReference>
<protein>
    <submittedName>
        <fullName evidence="7">16S ribosomal RNA methyltransferase</fullName>
    </submittedName>
</protein>
<dbReference type="GO" id="GO:0006364">
    <property type="term" value="P:rRNA processing"/>
    <property type="evidence" value="ECO:0007669"/>
    <property type="project" value="UniProtKB-KW"/>
</dbReference>
<proteinExistence type="predicted"/>
<keyword evidence="2" id="KW-0698">rRNA processing</keyword>
<gene>
    <name evidence="7" type="ORF">Q31a_05610</name>
</gene>
<keyword evidence="8" id="KW-1185">Reference proteome</keyword>
<evidence type="ECO:0000256" key="1">
    <source>
        <dbReference type="ARBA" id="ARBA00022490"/>
    </source>
</evidence>
<dbReference type="CDD" id="cd02440">
    <property type="entry name" value="AdoMet_MTases"/>
    <property type="match status" value="1"/>
</dbReference>
<reference evidence="7 8" key="1">
    <citation type="submission" date="2019-02" db="EMBL/GenBank/DDBJ databases">
        <title>Deep-cultivation of Planctomycetes and their phenomic and genomic characterization uncovers novel biology.</title>
        <authorList>
            <person name="Wiegand S."/>
            <person name="Jogler M."/>
            <person name="Boedeker C."/>
            <person name="Pinto D."/>
            <person name="Vollmers J."/>
            <person name="Rivas-Marin E."/>
            <person name="Kohn T."/>
            <person name="Peeters S.H."/>
            <person name="Heuer A."/>
            <person name="Rast P."/>
            <person name="Oberbeckmann S."/>
            <person name="Bunk B."/>
            <person name="Jeske O."/>
            <person name="Meyerdierks A."/>
            <person name="Storesund J.E."/>
            <person name="Kallscheuer N."/>
            <person name="Luecker S."/>
            <person name="Lage O.M."/>
            <person name="Pohl T."/>
            <person name="Merkel B.J."/>
            <person name="Hornburger P."/>
            <person name="Mueller R.-W."/>
            <person name="Bruemmer F."/>
            <person name="Labrenz M."/>
            <person name="Spormann A.M."/>
            <person name="Op den Camp H."/>
            <person name="Overmann J."/>
            <person name="Amann R."/>
            <person name="Jetten M.S.M."/>
            <person name="Mascher T."/>
            <person name="Medema M.H."/>
            <person name="Devos D.P."/>
            <person name="Kaster A.-K."/>
            <person name="Ovreas L."/>
            <person name="Rohde M."/>
            <person name="Galperin M.Y."/>
            <person name="Jogler C."/>
        </authorList>
    </citation>
    <scope>NUCLEOTIDE SEQUENCE [LARGE SCALE GENOMIC DNA]</scope>
    <source>
        <strain evidence="7 8">Q31a</strain>
    </source>
</reference>
<dbReference type="EMBL" id="CP036298">
    <property type="protein sequence ID" value="QDV22277.1"/>
    <property type="molecule type" value="Genomic_DNA"/>
</dbReference>
<dbReference type="Proteomes" id="UP000318017">
    <property type="component" value="Chromosome"/>
</dbReference>
<dbReference type="Gene3D" id="3.40.50.150">
    <property type="entry name" value="Vaccinia Virus protein VP39"/>
    <property type="match status" value="1"/>
</dbReference>
<dbReference type="OrthoDB" id="9764961at2"/>
<accession>A0A518G0Z3</accession>
<sequence length="353" mass="38990">MNHDEVNPLALKPLLSEQLLIDALPTILGDIPATRSVVISPGRAQLADRLLESGASTMATAWYLDLYVADKTSRFVSEAVDVVCSSDLPEEEFDFVGMPVLKRSESELTRDLLQQGHQRLREGGVLATSVDNGKDQWLHEQMQGMFDKVSCDRQKNGCVYWGRKTKPLKKVKDFSCQFAFRDEERLIEMYSRPGVFSHRRLDNGARQLTLVAEVGPSDTVLDMGCGAGAVALACAFRTTGTVYAIDSHARAVECTQRGAELNGLTNVRAILNAQGALDLPEPVDLVLANPPYYGDDAISKHFVDTAIEVLRPAGALLVVTKQPRWYLDYFGDLLVDVLAFESSRYHVVCGRKI</sequence>
<evidence type="ECO:0000313" key="7">
    <source>
        <dbReference type="EMBL" id="QDV22277.1"/>
    </source>
</evidence>
<dbReference type="AlphaFoldDB" id="A0A518G0Z3"/>
<keyword evidence="5" id="KW-0949">S-adenosyl-L-methionine</keyword>
<evidence type="ECO:0000256" key="3">
    <source>
        <dbReference type="ARBA" id="ARBA00022603"/>
    </source>
</evidence>
<dbReference type="PANTHER" id="PTHR47816">
    <property type="entry name" value="RIBOSOMAL RNA SMALL SUBUNIT METHYLTRANSFERASE C"/>
    <property type="match status" value="1"/>
</dbReference>